<name>A0A6G1G545_9PEZI</name>
<keyword evidence="4 5" id="KW-0539">Nucleus</keyword>
<evidence type="ECO:0000313" key="9">
    <source>
        <dbReference type="Proteomes" id="UP000504638"/>
    </source>
</evidence>
<dbReference type="AlphaFoldDB" id="A0A6G1G545"/>
<feature type="domain" description="Origin recognition complex subunit 2 winged-helix" evidence="7">
    <location>
        <begin position="315"/>
        <end position="375"/>
    </location>
</feature>
<evidence type="ECO:0000256" key="4">
    <source>
        <dbReference type="ARBA" id="ARBA00023242"/>
    </source>
</evidence>
<dbReference type="PANTHER" id="PTHR14052:SF0">
    <property type="entry name" value="ORIGIN RECOGNITION COMPLEX SUBUNIT 2"/>
    <property type="match status" value="1"/>
</dbReference>
<feature type="domain" description="Origin recognition complex subunit 2 RecA-like" evidence="6">
    <location>
        <begin position="56"/>
        <end position="229"/>
    </location>
</feature>
<dbReference type="InterPro" id="IPR056772">
    <property type="entry name" value="RecA-like_ORC2"/>
</dbReference>
<dbReference type="GO" id="GO:0005664">
    <property type="term" value="C:nuclear origin of replication recognition complex"/>
    <property type="evidence" value="ECO:0007669"/>
    <property type="project" value="UniProtKB-UniRule"/>
</dbReference>
<dbReference type="PANTHER" id="PTHR14052">
    <property type="entry name" value="ORIGIN RECOGNITION COMPLEX SUBUNIT 2"/>
    <property type="match status" value="1"/>
</dbReference>
<reference evidence="10" key="3">
    <citation type="submission" date="2025-04" db="UniProtKB">
        <authorList>
            <consortium name="RefSeq"/>
        </authorList>
    </citation>
    <scope>IDENTIFICATION</scope>
    <source>
        <strain evidence="10">CBS 781.70</strain>
    </source>
</reference>
<evidence type="ECO:0000256" key="3">
    <source>
        <dbReference type="ARBA" id="ARBA00022705"/>
    </source>
</evidence>
<evidence type="ECO:0000256" key="2">
    <source>
        <dbReference type="ARBA" id="ARBA00007421"/>
    </source>
</evidence>
<dbReference type="InterPro" id="IPR056773">
    <property type="entry name" value="WHD_ORC2"/>
</dbReference>
<organism evidence="8">
    <name type="scientific">Eremomyces bilateralis CBS 781.70</name>
    <dbReference type="NCBI Taxonomy" id="1392243"/>
    <lineage>
        <taxon>Eukaryota</taxon>
        <taxon>Fungi</taxon>
        <taxon>Dikarya</taxon>
        <taxon>Ascomycota</taxon>
        <taxon>Pezizomycotina</taxon>
        <taxon>Dothideomycetes</taxon>
        <taxon>Dothideomycetes incertae sedis</taxon>
        <taxon>Eremomycetales</taxon>
        <taxon>Eremomycetaceae</taxon>
        <taxon>Eremomyces</taxon>
    </lineage>
</organism>
<comment type="subcellular location">
    <subcellularLocation>
        <location evidence="1 5">Nucleus</location>
    </subcellularLocation>
</comment>
<dbReference type="OrthoDB" id="346673at2759"/>
<gene>
    <name evidence="8 10" type="ORF">P152DRAFT_457563</name>
</gene>
<protein>
    <recommendedName>
        <fullName evidence="5">Origin recognition complex subunit 2</fullName>
    </recommendedName>
</protein>
<evidence type="ECO:0000313" key="8">
    <source>
        <dbReference type="EMBL" id="KAF1813197.1"/>
    </source>
</evidence>
<dbReference type="Pfam" id="PF24882">
    <property type="entry name" value="WHD_ORC2"/>
    <property type="match status" value="1"/>
</dbReference>
<keyword evidence="9" id="KW-1185">Reference proteome</keyword>
<evidence type="ECO:0000259" key="6">
    <source>
        <dbReference type="Pfam" id="PF04084"/>
    </source>
</evidence>
<proteinExistence type="inferred from homology"/>
<reference evidence="10" key="2">
    <citation type="submission" date="2020-04" db="EMBL/GenBank/DDBJ databases">
        <authorList>
            <consortium name="NCBI Genome Project"/>
        </authorList>
    </citation>
    <scope>NUCLEOTIDE SEQUENCE</scope>
    <source>
        <strain evidence="10">CBS 781.70</strain>
    </source>
</reference>
<evidence type="ECO:0000259" key="7">
    <source>
        <dbReference type="Pfam" id="PF24882"/>
    </source>
</evidence>
<dbReference type="Pfam" id="PF04084">
    <property type="entry name" value="RecA-like_ORC2"/>
    <property type="match status" value="1"/>
</dbReference>
<reference evidence="8 10" key="1">
    <citation type="submission" date="2020-01" db="EMBL/GenBank/DDBJ databases">
        <authorList>
            <consortium name="DOE Joint Genome Institute"/>
            <person name="Haridas S."/>
            <person name="Albert R."/>
            <person name="Binder M."/>
            <person name="Bloem J."/>
            <person name="Labutti K."/>
            <person name="Salamov A."/>
            <person name="Andreopoulos B."/>
            <person name="Baker S.E."/>
            <person name="Barry K."/>
            <person name="Bills G."/>
            <person name="Bluhm B.H."/>
            <person name="Cannon C."/>
            <person name="Castanera R."/>
            <person name="Culley D.E."/>
            <person name="Daum C."/>
            <person name="Ezra D."/>
            <person name="Gonzalez J.B."/>
            <person name="Henrissat B."/>
            <person name="Kuo A."/>
            <person name="Liang C."/>
            <person name="Lipzen A."/>
            <person name="Lutzoni F."/>
            <person name="Magnuson J."/>
            <person name="Mondo S."/>
            <person name="Nolan M."/>
            <person name="Ohm R."/>
            <person name="Pangilinan J."/>
            <person name="Park H.-J."/>
            <person name="Ramirez L."/>
            <person name="Alfaro M."/>
            <person name="Sun H."/>
            <person name="Tritt A."/>
            <person name="Yoshinaga Y."/>
            <person name="Zwiers L.-H."/>
            <person name="Turgeon B.G."/>
            <person name="Goodwin S.B."/>
            <person name="Spatafora J.W."/>
            <person name="Crous P.W."/>
            <person name="Grigoriev I.V."/>
        </authorList>
    </citation>
    <scope>NUCLEOTIDE SEQUENCE</scope>
    <source>
        <strain evidence="8 10">CBS 781.70</strain>
    </source>
</reference>
<dbReference type="GO" id="GO:0003688">
    <property type="term" value="F:DNA replication origin binding"/>
    <property type="evidence" value="ECO:0007669"/>
    <property type="project" value="UniProtKB-UniRule"/>
</dbReference>
<keyword evidence="3 5" id="KW-0235">DNA replication</keyword>
<comment type="function">
    <text evidence="5">Component of the origin recognition complex (ORC) that binds origins of replication. DNA-binding is ATP-dependent. ORC is required to assemble the pre-replication complex necessary to initiate DNA replication.</text>
</comment>
<dbReference type="InterPro" id="IPR007220">
    <property type="entry name" value="ORC2"/>
</dbReference>
<evidence type="ECO:0000256" key="5">
    <source>
        <dbReference type="RuleBase" id="RU368084"/>
    </source>
</evidence>
<dbReference type="Proteomes" id="UP000504638">
    <property type="component" value="Unplaced"/>
</dbReference>
<dbReference type="RefSeq" id="XP_033534828.1">
    <property type="nucleotide sequence ID" value="XM_033679254.1"/>
</dbReference>
<comment type="subunit">
    <text evidence="5">Component of the origin recognition complex (ORC).</text>
</comment>
<comment type="similarity">
    <text evidence="2 5">Belongs to the ORC2 family.</text>
</comment>
<accession>A0A6G1G545</accession>
<dbReference type="GeneID" id="54419824"/>
<dbReference type="GO" id="GO:0006260">
    <property type="term" value="P:DNA replication"/>
    <property type="evidence" value="ECO:0007669"/>
    <property type="project" value="UniProtKB-UniRule"/>
</dbReference>
<evidence type="ECO:0000256" key="1">
    <source>
        <dbReference type="ARBA" id="ARBA00004123"/>
    </source>
</evidence>
<sequence>MATPPRDLPPYELFFHYTKGAGPSTSNNTFPSQRLLNHEEFLAWRRDQKSDSHGEEKTFLLELHKRNFAQWDLELRSGYNICLYGFGSKRQVTRNFAARLWRSRGSSPKIVMVNGYDPDLNVNDVLGQIATILFPANLKLPTQPVALVSAILEALGTQLSHGKASFPYITLIINSFDARPLRSPKVQNLFGMLAAHPRFSLVATCDTPMFPLLWDQRLREQFRFVFHDATTFASFEAETDVVDMVNGALGRMGKRLGGKDGVIFVLRSLPGNARSLFRLLVAEQLAASIDLEDTIAGAEEDEDDIMDGDKRGKAAGEDEGVDFRLLYQKAAEELICTNEHQYRTLLKEFFDHQIIESKRDATGSERLIVPFRKEELEALLEELVGEFAT</sequence>
<dbReference type="EMBL" id="ML975155">
    <property type="protein sequence ID" value="KAF1813197.1"/>
    <property type="molecule type" value="Genomic_DNA"/>
</dbReference>
<evidence type="ECO:0000313" key="10">
    <source>
        <dbReference type="RefSeq" id="XP_033534828.1"/>
    </source>
</evidence>